<reference evidence="1 3" key="1">
    <citation type="submission" date="2018-06" db="EMBL/GenBank/DDBJ databases">
        <authorList>
            <consortium name="Pathogen Informatics"/>
            <person name="Doyle S."/>
        </authorList>
    </citation>
    <scope>NUCLEOTIDE SEQUENCE [LARGE SCALE GENOMIC DNA]</scope>
    <source>
        <strain evidence="1 3">NCTC10295</strain>
    </source>
</reference>
<dbReference type="EMBL" id="UGQS01000002">
    <property type="protein sequence ID" value="STZ76121.1"/>
    <property type="molecule type" value="Genomic_DNA"/>
</dbReference>
<dbReference type="EMBL" id="UGQS01000001">
    <property type="protein sequence ID" value="STZ75320.1"/>
    <property type="molecule type" value="Genomic_DNA"/>
</dbReference>
<organism evidence="1 3">
    <name type="scientific">Bergeriella denitrificans</name>
    <name type="common">Neisseria denitrificans</name>
    <dbReference type="NCBI Taxonomy" id="494"/>
    <lineage>
        <taxon>Bacteria</taxon>
        <taxon>Pseudomonadati</taxon>
        <taxon>Pseudomonadota</taxon>
        <taxon>Betaproteobacteria</taxon>
        <taxon>Neisseriales</taxon>
        <taxon>Neisseriaceae</taxon>
        <taxon>Bergeriella</taxon>
    </lineage>
</organism>
<evidence type="ECO:0000313" key="3">
    <source>
        <dbReference type="Proteomes" id="UP000254651"/>
    </source>
</evidence>
<dbReference type="AlphaFoldDB" id="A0A378UDS6"/>
<dbReference type="Proteomes" id="UP000254651">
    <property type="component" value="Unassembled WGS sequence"/>
</dbReference>
<accession>A0A378UDS6</accession>
<protein>
    <submittedName>
        <fullName evidence="1">Uncharacterized protein</fullName>
    </submittedName>
</protein>
<keyword evidence="3" id="KW-1185">Reference proteome</keyword>
<gene>
    <name evidence="1" type="ORF">NCTC10295_00038</name>
    <name evidence="2" type="ORF">NCTC10295_00877</name>
</gene>
<evidence type="ECO:0000313" key="1">
    <source>
        <dbReference type="EMBL" id="STZ75320.1"/>
    </source>
</evidence>
<name>A0A378UDS6_BERDE</name>
<sequence length="115" mass="12316">MNIPQTQNEDYGFYGTVALHHDRPQALWNIAVAGITAATGEFAEDVALFLDTRHGRHFADDVVCGLATGLDDGAAVAAALDRWLGWSFGKDMARETGLPVGTPYLKALIVVVACK</sequence>
<proteinExistence type="predicted"/>
<dbReference type="RefSeq" id="WP_066080338.1">
    <property type="nucleotide sequence ID" value="NZ_CP181246.1"/>
</dbReference>
<evidence type="ECO:0000313" key="2">
    <source>
        <dbReference type="EMBL" id="STZ76121.1"/>
    </source>
</evidence>